<dbReference type="HOGENOM" id="CLU_000288_47_3_11"/>
<dbReference type="AlphaFoldDB" id="I7L7P5"/>
<name>I7L7P5_9CORY</name>
<keyword evidence="1" id="KW-0472">Membrane</keyword>
<evidence type="ECO:0000313" key="3">
    <source>
        <dbReference type="EMBL" id="CCI82762.1"/>
    </source>
</evidence>
<organism evidence="3 6">
    <name type="scientific">Corynebacterium otitidis ATCC 51513</name>
    <dbReference type="NCBI Taxonomy" id="883169"/>
    <lineage>
        <taxon>Bacteria</taxon>
        <taxon>Bacillati</taxon>
        <taxon>Actinomycetota</taxon>
        <taxon>Actinomycetes</taxon>
        <taxon>Mycobacteriales</taxon>
        <taxon>Corynebacteriaceae</taxon>
        <taxon>Corynebacterium</taxon>
    </lineage>
</organism>
<evidence type="ECO:0000313" key="6">
    <source>
        <dbReference type="Proteomes" id="UP000011016"/>
    </source>
</evidence>
<dbReference type="Pfam" id="PF13462">
    <property type="entry name" value="Thioredoxin_4"/>
    <property type="match status" value="1"/>
</dbReference>
<dbReference type="Proteomes" id="UP000011016">
    <property type="component" value="Unassembled WGS sequence"/>
</dbReference>
<comment type="caution">
    <text evidence="3">The sequence shown here is derived from an EMBL/GenBank/DDBJ whole genome shotgun (WGS) entry which is preliminary data.</text>
</comment>
<evidence type="ECO:0000313" key="4">
    <source>
        <dbReference type="EMBL" id="EJZ82517.1"/>
    </source>
</evidence>
<dbReference type="eggNOG" id="COG1651">
    <property type="taxonomic scope" value="Bacteria"/>
</dbReference>
<feature type="transmembrane region" description="Helical" evidence="1">
    <location>
        <begin position="20"/>
        <end position="39"/>
    </location>
</feature>
<dbReference type="InterPro" id="IPR012336">
    <property type="entry name" value="Thioredoxin-like_fold"/>
</dbReference>
<sequence>MSTKGKKVSSPNQSGSGFKWVVVILIAVAVVAAVAIYVAGRNQEARDFVGETVDDLPATVDLEGDEFVIRPEDAGDDVVHATIAEDFSCPHCAETNEADKDDLLEALRDGKMELTLRTQTFLDGKDQEGFSHHAFAALLAVEEHDSAEVFWNFRNLVFAHQSDIVSSWGPEDFADAADELGASSETVKAISSGEFLDKAIEISERNQEWFASNADSVAVPAVFVEGEQLEQLSDDWVTEALEENAG</sequence>
<reference evidence="3 6" key="1">
    <citation type="journal article" date="2012" name="J. Bacteriol.">
        <title>Draft Genome Sequence of Turicella otitidis ATCC 51513, Isolated from Middle Ear Fluid from a Child with Otitis Media.</title>
        <authorList>
            <person name="Brinkrolf K."/>
            <person name="Schneider J."/>
            <person name="Knecht M."/>
            <person name="Ruckert C."/>
            <person name="Tauch A."/>
        </authorList>
    </citation>
    <scope>NUCLEOTIDE SEQUENCE [LARGE SCALE GENOMIC DNA]</scope>
    <source>
        <strain evidence="3 6">ATCC 51513</strain>
    </source>
</reference>
<dbReference type="EMBL" id="AHAE01000031">
    <property type="protein sequence ID" value="EJZ82517.1"/>
    <property type="molecule type" value="Genomic_DNA"/>
</dbReference>
<dbReference type="Gene3D" id="3.40.30.10">
    <property type="entry name" value="Glutaredoxin"/>
    <property type="match status" value="1"/>
</dbReference>
<evidence type="ECO:0000256" key="1">
    <source>
        <dbReference type="SAM" id="Phobius"/>
    </source>
</evidence>
<reference evidence="4 5" key="2">
    <citation type="submission" date="2012-08" db="EMBL/GenBank/DDBJ databases">
        <title>The Genome Sequence of Turicella otitidis ATCC 51513.</title>
        <authorList>
            <consortium name="The Broad Institute Genome Sequencing Platform"/>
            <person name="Earl A."/>
            <person name="Ward D."/>
            <person name="Feldgarden M."/>
            <person name="Gevers D."/>
            <person name="Huys G."/>
            <person name="Walker B."/>
            <person name="Young S.K."/>
            <person name="Zeng Q."/>
            <person name="Gargeya S."/>
            <person name="Fitzgerald M."/>
            <person name="Haas B."/>
            <person name="Abouelleil A."/>
            <person name="Alvarado L."/>
            <person name="Arachchi H.M."/>
            <person name="Berlin A.M."/>
            <person name="Chapman S.B."/>
            <person name="Goldberg J."/>
            <person name="Griggs A."/>
            <person name="Gujja S."/>
            <person name="Hansen M."/>
            <person name="Howarth C."/>
            <person name="Imamovic A."/>
            <person name="Larimer J."/>
            <person name="McCowen C."/>
            <person name="Montmayeur A."/>
            <person name="Murphy C."/>
            <person name="Neiman D."/>
            <person name="Pearson M."/>
            <person name="Priest M."/>
            <person name="Roberts A."/>
            <person name="Saif S."/>
            <person name="Shea T."/>
            <person name="Sisk P."/>
            <person name="Sykes S."/>
            <person name="Wortman J."/>
            <person name="Nusbaum C."/>
            <person name="Birren B."/>
        </authorList>
    </citation>
    <scope>NUCLEOTIDE SEQUENCE [LARGE SCALE GENOMIC DNA]</scope>
    <source>
        <strain evidence="4 5">ATCC 51513</strain>
    </source>
</reference>
<dbReference type="RefSeq" id="WP_004600470.1">
    <property type="nucleotide sequence ID" value="NZ_HF541865.1"/>
</dbReference>
<dbReference type="OrthoDB" id="117402at2"/>
<gene>
    <name evidence="3" type="ORF">BN46_0002</name>
    <name evidence="4" type="ORF">HMPREF9719_00580</name>
</gene>
<accession>I7L7P5</accession>
<dbReference type="Proteomes" id="UP000006078">
    <property type="component" value="Unassembled WGS sequence"/>
</dbReference>
<dbReference type="InterPro" id="IPR036249">
    <property type="entry name" value="Thioredoxin-like_sf"/>
</dbReference>
<feature type="domain" description="Thioredoxin-like fold" evidence="2">
    <location>
        <begin position="85"/>
        <end position="242"/>
    </location>
</feature>
<protein>
    <submittedName>
        <fullName evidence="3">Putative secreted protein</fullName>
    </submittedName>
</protein>
<proteinExistence type="predicted"/>
<keyword evidence="5" id="KW-1185">Reference proteome</keyword>
<dbReference type="CDD" id="cd02972">
    <property type="entry name" value="DsbA_family"/>
    <property type="match status" value="1"/>
</dbReference>
<evidence type="ECO:0000313" key="5">
    <source>
        <dbReference type="Proteomes" id="UP000006078"/>
    </source>
</evidence>
<dbReference type="STRING" id="29321.AAV33_03850"/>
<keyword evidence="1" id="KW-1133">Transmembrane helix</keyword>
<keyword evidence="1" id="KW-0812">Transmembrane</keyword>
<dbReference type="SUPFAM" id="SSF52833">
    <property type="entry name" value="Thioredoxin-like"/>
    <property type="match status" value="1"/>
</dbReference>
<dbReference type="EMBL" id="CAJZ01000001">
    <property type="protein sequence ID" value="CCI82762.1"/>
    <property type="molecule type" value="Genomic_DNA"/>
</dbReference>
<evidence type="ECO:0000259" key="2">
    <source>
        <dbReference type="Pfam" id="PF13462"/>
    </source>
</evidence>